<dbReference type="HOGENOM" id="CLU_149444_0_0_1"/>
<evidence type="ECO:0000256" key="1">
    <source>
        <dbReference type="SAM" id="MobiDB-lite"/>
    </source>
</evidence>
<feature type="compositionally biased region" description="Low complexity" evidence="1">
    <location>
        <begin position="58"/>
        <end position="73"/>
    </location>
</feature>
<feature type="region of interest" description="Disordered" evidence="1">
    <location>
        <begin position="30"/>
        <end position="73"/>
    </location>
</feature>
<organism evidence="2 3">
    <name type="scientific">Aspergillus clavatus (strain ATCC 1007 / CBS 513.65 / DSM 816 / NCTC 3887 / NRRL 1 / QM 1276 / 107)</name>
    <dbReference type="NCBI Taxonomy" id="344612"/>
    <lineage>
        <taxon>Eukaryota</taxon>
        <taxon>Fungi</taxon>
        <taxon>Dikarya</taxon>
        <taxon>Ascomycota</taxon>
        <taxon>Pezizomycotina</taxon>
        <taxon>Eurotiomycetes</taxon>
        <taxon>Eurotiomycetidae</taxon>
        <taxon>Eurotiales</taxon>
        <taxon>Aspergillaceae</taxon>
        <taxon>Aspergillus</taxon>
        <taxon>Aspergillus subgen. Fumigati</taxon>
    </lineage>
</organism>
<feature type="compositionally biased region" description="Low complexity" evidence="1">
    <location>
        <begin position="39"/>
        <end position="50"/>
    </location>
</feature>
<dbReference type="RefSeq" id="XP_001268776.1">
    <property type="nucleotide sequence ID" value="XM_001268775.1"/>
</dbReference>
<gene>
    <name evidence="2" type="ORF">ACLA_020570</name>
</gene>
<evidence type="ECO:0000313" key="2">
    <source>
        <dbReference type="EMBL" id="EAW07350.1"/>
    </source>
</evidence>
<dbReference type="KEGG" id="act:ACLA_020570"/>
<feature type="region of interest" description="Disordered" evidence="1">
    <location>
        <begin position="91"/>
        <end position="118"/>
    </location>
</feature>
<dbReference type="Proteomes" id="UP000006701">
    <property type="component" value="Unassembled WGS sequence"/>
</dbReference>
<sequence>MYTYTPTAKFLVLSPLQRTPLNKFLVLSPTESGPEQYESSPSSASSTGASHVRDRSDSQSSTSSDSSETGSTFSLDGNFLYLGHRARPKPIVPVDAGMNQTNDTPPPAQHKFINLSPM</sequence>
<reference evidence="2 3" key="1">
    <citation type="journal article" date="2008" name="PLoS Genet.">
        <title>Genomic islands in the pathogenic filamentous fungus Aspergillus fumigatus.</title>
        <authorList>
            <person name="Fedorova N.D."/>
            <person name="Khaldi N."/>
            <person name="Joardar V.S."/>
            <person name="Maiti R."/>
            <person name="Amedeo P."/>
            <person name="Anderson M.J."/>
            <person name="Crabtree J."/>
            <person name="Silva J.C."/>
            <person name="Badger J.H."/>
            <person name="Albarraq A."/>
            <person name="Angiuoli S."/>
            <person name="Bussey H."/>
            <person name="Bowyer P."/>
            <person name="Cotty P.J."/>
            <person name="Dyer P.S."/>
            <person name="Egan A."/>
            <person name="Galens K."/>
            <person name="Fraser-Liggett C.M."/>
            <person name="Haas B.J."/>
            <person name="Inman J.M."/>
            <person name="Kent R."/>
            <person name="Lemieux S."/>
            <person name="Malavazi I."/>
            <person name="Orvis J."/>
            <person name="Roemer T."/>
            <person name="Ronning C.M."/>
            <person name="Sundaram J.P."/>
            <person name="Sutton G."/>
            <person name="Turner G."/>
            <person name="Venter J.C."/>
            <person name="White O.R."/>
            <person name="Whitty B.R."/>
            <person name="Youngman P."/>
            <person name="Wolfe K.H."/>
            <person name="Goldman G.H."/>
            <person name="Wortman J.R."/>
            <person name="Jiang B."/>
            <person name="Denning D.W."/>
            <person name="Nierman W.C."/>
        </authorList>
    </citation>
    <scope>NUCLEOTIDE SEQUENCE [LARGE SCALE GENOMIC DNA]</scope>
    <source>
        <strain evidence="3">ATCC 1007 / CBS 513.65 / DSM 816 / NCTC 3887 / NRRL 1</strain>
    </source>
</reference>
<dbReference type="VEuPathDB" id="FungiDB:ACLA_020570"/>
<dbReference type="AlphaFoldDB" id="A1CNX9"/>
<evidence type="ECO:0000313" key="3">
    <source>
        <dbReference type="Proteomes" id="UP000006701"/>
    </source>
</evidence>
<name>A1CNX9_ASPCL</name>
<accession>A1CNX9</accession>
<proteinExistence type="predicted"/>
<protein>
    <submittedName>
        <fullName evidence="2">Uncharacterized protein</fullName>
    </submittedName>
</protein>
<dbReference type="GeneID" id="4701056"/>
<keyword evidence="3" id="KW-1185">Reference proteome</keyword>
<dbReference type="EMBL" id="DS027059">
    <property type="protein sequence ID" value="EAW07350.1"/>
    <property type="molecule type" value="Genomic_DNA"/>
</dbReference>
<dbReference type="OMA" id="WEDQPQI"/>
<dbReference type="OrthoDB" id="4330769at2759"/>